<proteinExistence type="predicted"/>
<protein>
    <submittedName>
        <fullName evidence="2">Uncharacterized protein</fullName>
    </submittedName>
</protein>
<dbReference type="AlphaFoldDB" id="A0A4E0S3D4"/>
<evidence type="ECO:0000313" key="3">
    <source>
        <dbReference type="Proteomes" id="UP000230066"/>
    </source>
</evidence>
<organism evidence="2 3">
    <name type="scientific">Fasciola hepatica</name>
    <name type="common">Liver fluke</name>
    <dbReference type="NCBI Taxonomy" id="6192"/>
    <lineage>
        <taxon>Eukaryota</taxon>
        <taxon>Metazoa</taxon>
        <taxon>Spiralia</taxon>
        <taxon>Lophotrochozoa</taxon>
        <taxon>Platyhelminthes</taxon>
        <taxon>Trematoda</taxon>
        <taxon>Digenea</taxon>
        <taxon>Plagiorchiida</taxon>
        <taxon>Echinostomata</taxon>
        <taxon>Echinostomatoidea</taxon>
        <taxon>Fasciolidae</taxon>
        <taxon>Fasciola</taxon>
    </lineage>
</organism>
<name>A0A4E0S3D4_FASHE</name>
<dbReference type="EMBL" id="JXXN02000094">
    <property type="protein sequence ID" value="THD28692.1"/>
    <property type="molecule type" value="Genomic_DNA"/>
</dbReference>
<comment type="caution">
    <text evidence="2">The sequence shown here is derived from an EMBL/GenBank/DDBJ whole genome shotgun (WGS) entry which is preliminary data.</text>
</comment>
<keyword evidence="1" id="KW-0732">Signal</keyword>
<evidence type="ECO:0000256" key="1">
    <source>
        <dbReference type="SAM" id="SignalP"/>
    </source>
</evidence>
<gene>
    <name evidence="2" type="ORF">D915_000474</name>
</gene>
<feature type="signal peptide" evidence="1">
    <location>
        <begin position="1"/>
        <end position="19"/>
    </location>
</feature>
<keyword evidence="3" id="KW-1185">Reference proteome</keyword>
<feature type="chain" id="PRO_5020023849" evidence="1">
    <location>
        <begin position="20"/>
        <end position="109"/>
    </location>
</feature>
<accession>A0A4E0S3D4</accession>
<sequence length="109" mass="12016">MVLSEKWAIFSLLIVFAAAFPEGSDVPACPCDAFGNSVELMAEICGCSNDLFSPQTLDFNPCTFKIFPFCYLSMPFIKENNAGQITNNQNSDGLLLSKVHLLHCTDRET</sequence>
<evidence type="ECO:0000313" key="2">
    <source>
        <dbReference type="EMBL" id="THD28692.1"/>
    </source>
</evidence>
<reference evidence="2" key="1">
    <citation type="submission" date="2019-03" db="EMBL/GenBank/DDBJ databases">
        <title>Improved annotation for the trematode Fasciola hepatica.</title>
        <authorList>
            <person name="Choi Y.-J."/>
            <person name="Martin J."/>
            <person name="Mitreva M."/>
        </authorList>
    </citation>
    <scope>NUCLEOTIDE SEQUENCE [LARGE SCALE GENOMIC DNA]</scope>
</reference>
<dbReference type="Proteomes" id="UP000230066">
    <property type="component" value="Unassembled WGS sequence"/>
</dbReference>